<dbReference type="PIRSF" id="PIRSF000089">
    <property type="entry name" value="Electra_flavoP_a"/>
    <property type="match status" value="1"/>
</dbReference>
<evidence type="ECO:0000256" key="2">
    <source>
        <dbReference type="ARBA" id="ARBA00022448"/>
    </source>
</evidence>
<feature type="binding site" evidence="9">
    <location>
        <begin position="256"/>
        <end position="260"/>
    </location>
    <ligand>
        <name>FAD</name>
        <dbReference type="ChEBI" id="CHEBI:57692"/>
    </ligand>
</feature>
<comment type="function">
    <text evidence="6">The electron transfer flavoprotein serves as a specific electron acceptor for other dehydrogenases. It transfers the electrons to the main respiratory chain via ETF-ubiquinone oxidoreductase (ETF dehydrogenase).</text>
</comment>
<organism evidence="11 12">
    <name type="scientific">Tectimicrobiota bacterium</name>
    <dbReference type="NCBI Taxonomy" id="2528274"/>
    <lineage>
        <taxon>Bacteria</taxon>
        <taxon>Pseudomonadati</taxon>
        <taxon>Nitrospinota/Tectimicrobiota group</taxon>
        <taxon>Candidatus Tectimicrobiota</taxon>
    </lineage>
</organism>
<dbReference type="SUPFAM" id="SSF52467">
    <property type="entry name" value="DHS-like NAD/FAD-binding domain"/>
    <property type="match status" value="1"/>
</dbReference>
<dbReference type="InterPro" id="IPR014729">
    <property type="entry name" value="Rossmann-like_a/b/a_fold"/>
</dbReference>
<evidence type="ECO:0000256" key="6">
    <source>
        <dbReference type="ARBA" id="ARBA00025649"/>
    </source>
</evidence>
<feature type="domain" description="Electron transfer flavoprotein alpha/beta-subunit N-terminal" evidence="10">
    <location>
        <begin position="5"/>
        <end position="193"/>
    </location>
</feature>
<keyword evidence="4 9" id="KW-0274">FAD</keyword>
<protein>
    <recommendedName>
        <fullName evidence="7">Electron transfer flavoprotein subunit alpha</fullName>
    </recommendedName>
    <alternativeName>
        <fullName evidence="8">Electron transfer flavoprotein large subunit</fullName>
    </alternativeName>
</protein>
<evidence type="ECO:0000256" key="7">
    <source>
        <dbReference type="ARBA" id="ARBA00068674"/>
    </source>
</evidence>
<evidence type="ECO:0000256" key="3">
    <source>
        <dbReference type="ARBA" id="ARBA00022630"/>
    </source>
</evidence>
<gene>
    <name evidence="11" type="ORF">HYY20_03845</name>
</gene>
<dbReference type="CDD" id="cd01715">
    <property type="entry name" value="ETF_alpha"/>
    <property type="match status" value="1"/>
</dbReference>
<dbReference type="Pfam" id="PF01012">
    <property type="entry name" value="ETF"/>
    <property type="match status" value="1"/>
</dbReference>
<comment type="caution">
    <text evidence="11">The sequence shown here is derived from an EMBL/GenBank/DDBJ whole genome shotgun (WGS) entry which is preliminary data.</text>
</comment>
<keyword evidence="2" id="KW-0813">Transport</keyword>
<dbReference type="Pfam" id="PF00766">
    <property type="entry name" value="ETF_alpha"/>
    <property type="match status" value="1"/>
</dbReference>
<evidence type="ECO:0000259" key="10">
    <source>
        <dbReference type="SMART" id="SM00893"/>
    </source>
</evidence>
<accession>A0A932CN35</accession>
<dbReference type="GO" id="GO:0050660">
    <property type="term" value="F:flavin adenine dinucleotide binding"/>
    <property type="evidence" value="ECO:0007669"/>
    <property type="project" value="InterPro"/>
</dbReference>
<feature type="binding site" evidence="9">
    <location>
        <begin position="273"/>
        <end position="280"/>
    </location>
    <ligand>
        <name>FAD</name>
        <dbReference type="ChEBI" id="CHEBI:57692"/>
    </ligand>
</feature>
<evidence type="ECO:0000256" key="5">
    <source>
        <dbReference type="ARBA" id="ARBA00022982"/>
    </source>
</evidence>
<dbReference type="GO" id="GO:0033539">
    <property type="term" value="P:fatty acid beta-oxidation using acyl-CoA dehydrogenase"/>
    <property type="evidence" value="ECO:0007669"/>
    <property type="project" value="TreeGrafter"/>
</dbReference>
<evidence type="ECO:0000256" key="1">
    <source>
        <dbReference type="ARBA" id="ARBA00005817"/>
    </source>
</evidence>
<dbReference type="SUPFAM" id="SSF52402">
    <property type="entry name" value="Adenine nucleotide alpha hydrolases-like"/>
    <property type="match status" value="1"/>
</dbReference>
<dbReference type="PANTHER" id="PTHR43153:SF1">
    <property type="entry name" value="ELECTRON TRANSFER FLAVOPROTEIN SUBUNIT ALPHA, MITOCHONDRIAL"/>
    <property type="match status" value="1"/>
</dbReference>
<dbReference type="AlphaFoldDB" id="A0A932CN35"/>
<dbReference type="PANTHER" id="PTHR43153">
    <property type="entry name" value="ELECTRON TRANSFER FLAVOPROTEIN ALPHA"/>
    <property type="match status" value="1"/>
</dbReference>
<reference evidence="11" key="1">
    <citation type="submission" date="2020-07" db="EMBL/GenBank/DDBJ databases">
        <title>Huge and variable diversity of episymbiotic CPR bacteria and DPANN archaea in groundwater ecosystems.</title>
        <authorList>
            <person name="He C.Y."/>
            <person name="Keren R."/>
            <person name="Whittaker M."/>
            <person name="Farag I.F."/>
            <person name="Doudna J."/>
            <person name="Cate J.H.D."/>
            <person name="Banfield J.F."/>
        </authorList>
    </citation>
    <scope>NUCLEOTIDE SEQUENCE</scope>
    <source>
        <strain evidence="11">NC_groundwater_672_Ag_B-0.1um_62_36</strain>
    </source>
</reference>
<dbReference type="InterPro" id="IPR001308">
    <property type="entry name" value="ETF_a/FixB"/>
</dbReference>
<evidence type="ECO:0000256" key="4">
    <source>
        <dbReference type="ARBA" id="ARBA00022827"/>
    </source>
</evidence>
<proteinExistence type="inferred from homology"/>
<dbReference type="FunFam" id="3.40.50.1220:FF:000001">
    <property type="entry name" value="Electron transfer flavoprotein, alpha subunit"/>
    <property type="match status" value="1"/>
</dbReference>
<name>A0A932CN35_UNCTE</name>
<evidence type="ECO:0000256" key="9">
    <source>
        <dbReference type="PIRSR" id="PIRSR000089-1"/>
    </source>
</evidence>
<comment type="cofactor">
    <cofactor evidence="9">
        <name>FAD</name>
        <dbReference type="ChEBI" id="CHEBI:57692"/>
    </cofactor>
    <text evidence="9">Binds 1 FAD per dimer.</text>
</comment>
<sequence length="333" mass="35650">MSKTILVWIEQFRGQVEKASLGALAEARRLAGKLGGEVAAALLGNETEGLREVLAQHGARKILLAQDPSLEHYTVEAYVHLLERLISEQAPRLILLAGTTQGKDLAGRLAARLRAGLITDCTNWRVDEKGELEFFRPVYGGKAWSQLACQDSVPPIVAMRLSVLEAEKLSGKPPVQAEPVALPEDLTRARATVLDFIPASPATLDLIEAEVIVAGGRGVGSPENFQLLQELAEILGGTVGGSRVAVDAGWLPFQRQVGQTGRIVAPRLYIACGISGAIQHQMGMKDSQIIIAINPDKNAPIFKLADMGIVGDVRDVVPAMIQQLKSSKLQAPG</sequence>
<dbReference type="SMART" id="SM00893">
    <property type="entry name" value="ETF"/>
    <property type="match status" value="1"/>
</dbReference>
<dbReference type="Gene3D" id="3.40.50.620">
    <property type="entry name" value="HUPs"/>
    <property type="match status" value="1"/>
</dbReference>
<dbReference type="EMBL" id="JACPRF010000117">
    <property type="protein sequence ID" value="MBI2875991.1"/>
    <property type="molecule type" value="Genomic_DNA"/>
</dbReference>
<keyword evidence="3" id="KW-0285">Flavoprotein</keyword>
<keyword evidence="5" id="KW-0249">Electron transport</keyword>
<dbReference type="GO" id="GO:0009055">
    <property type="term" value="F:electron transfer activity"/>
    <property type="evidence" value="ECO:0007669"/>
    <property type="project" value="InterPro"/>
</dbReference>
<feature type="binding site" evidence="9">
    <location>
        <position position="294"/>
    </location>
    <ligand>
        <name>FAD</name>
        <dbReference type="ChEBI" id="CHEBI:57692"/>
    </ligand>
</feature>
<dbReference type="InterPro" id="IPR018206">
    <property type="entry name" value="ETF_asu_C_CS"/>
</dbReference>
<dbReference type="PROSITE" id="PS00696">
    <property type="entry name" value="ETF_ALPHA"/>
    <property type="match status" value="1"/>
</dbReference>
<feature type="binding site" evidence="9">
    <location>
        <position position="217"/>
    </location>
    <ligand>
        <name>FAD</name>
        <dbReference type="ChEBI" id="CHEBI:57692"/>
    </ligand>
</feature>
<dbReference type="Gene3D" id="3.40.50.1220">
    <property type="entry name" value="TPP-binding domain"/>
    <property type="match status" value="1"/>
</dbReference>
<evidence type="ECO:0000256" key="8">
    <source>
        <dbReference type="ARBA" id="ARBA00079299"/>
    </source>
</evidence>
<evidence type="ECO:0000313" key="12">
    <source>
        <dbReference type="Proteomes" id="UP000769766"/>
    </source>
</evidence>
<dbReference type="InterPro" id="IPR029035">
    <property type="entry name" value="DHS-like_NAD/FAD-binding_dom"/>
</dbReference>
<dbReference type="InterPro" id="IPR014730">
    <property type="entry name" value="ETF_a/b_N"/>
</dbReference>
<comment type="similarity">
    <text evidence="1">Belongs to the ETF alpha-subunit/FixB family.</text>
</comment>
<dbReference type="InterPro" id="IPR033947">
    <property type="entry name" value="ETF_alpha_N"/>
</dbReference>
<feature type="binding site" evidence="9">
    <location>
        <begin position="242"/>
        <end position="243"/>
    </location>
    <ligand>
        <name>FAD</name>
        <dbReference type="ChEBI" id="CHEBI:57692"/>
    </ligand>
</feature>
<dbReference type="Proteomes" id="UP000769766">
    <property type="component" value="Unassembled WGS sequence"/>
</dbReference>
<dbReference type="InterPro" id="IPR014731">
    <property type="entry name" value="ETF_asu_C"/>
</dbReference>
<evidence type="ECO:0000313" key="11">
    <source>
        <dbReference type="EMBL" id="MBI2875991.1"/>
    </source>
</evidence>